<evidence type="ECO:0000313" key="2">
    <source>
        <dbReference type="Proteomes" id="UP000243797"/>
    </source>
</evidence>
<dbReference type="InterPro" id="IPR029058">
    <property type="entry name" value="AB_hydrolase_fold"/>
</dbReference>
<protein>
    <submittedName>
        <fullName evidence="1">Uncharacterized protein</fullName>
    </submittedName>
</protein>
<evidence type="ECO:0000313" key="1">
    <source>
        <dbReference type="EMBL" id="PNS17621.1"/>
    </source>
</evidence>
<dbReference type="EMBL" id="NKHZ01000049">
    <property type="protein sequence ID" value="PNS17621.1"/>
    <property type="molecule type" value="Genomic_DNA"/>
</dbReference>
<dbReference type="OrthoDB" id="10034502at2759"/>
<dbReference type="InParanoid" id="A0A2K1QRF7"/>
<dbReference type="PANTHER" id="PTHR31591">
    <property type="entry name" value="UPF0613 PROTEIN PB24D3.06C"/>
    <property type="match status" value="1"/>
</dbReference>
<dbReference type="SUPFAM" id="SSF53474">
    <property type="entry name" value="alpha/beta-Hydrolases"/>
    <property type="match status" value="1"/>
</dbReference>
<name>A0A2K1QRF7_9PEZI</name>
<sequence length="320" mass="34947">MTSTTIPSSHLTTFHHIPPISAFQLPRTSSDPTVLSSRPPNVILWVGGLSDTFGNVSYPFTLAQCLPPSWTLVHLVLSSSGNSWGTTDLDADVREIAKAVAYFRSLQEAGSKIVLMGHSTGCQDAMHYVSSPLQTGAELDRPRVAGIILQAPISDREALLHALDKSTYDHANDIAQKMVRDGKESDCMPNEITGAVFGQCAITAKRWLSLASPDQKGDDDYFSSDLPDERLQATFGSISRDTHLLLLYGAADEHVPEYVKPVEMLERWTTFASKAGAKVHPESRALLRGASHNLNGDPQPVLDELYRRVTAFLADLAKHV</sequence>
<keyword evidence="2" id="KW-1185">Reference proteome</keyword>
<proteinExistence type="predicted"/>
<dbReference type="Pfam" id="PF08538">
    <property type="entry name" value="DUF1749"/>
    <property type="match status" value="1"/>
</dbReference>
<dbReference type="PANTHER" id="PTHR31591:SF1">
    <property type="entry name" value="UPF0613 PROTEIN PB24D3.06C"/>
    <property type="match status" value="1"/>
</dbReference>
<reference evidence="1 2" key="1">
    <citation type="submission" date="2017-06" db="EMBL/GenBank/DDBJ databases">
        <title>Draft genome sequence of a variant of Elsinoe murrayae.</title>
        <authorList>
            <person name="Cheng Q."/>
        </authorList>
    </citation>
    <scope>NUCLEOTIDE SEQUENCE [LARGE SCALE GENOMIC DNA]</scope>
    <source>
        <strain evidence="1 2">CQ-2017a</strain>
    </source>
</reference>
<comment type="caution">
    <text evidence="1">The sequence shown here is derived from an EMBL/GenBank/DDBJ whole genome shotgun (WGS) entry which is preliminary data.</text>
</comment>
<gene>
    <name evidence="1" type="ORF">CAC42_3016</name>
</gene>
<organism evidence="1 2">
    <name type="scientific">Sphaceloma murrayae</name>
    <dbReference type="NCBI Taxonomy" id="2082308"/>
    <lineage>
        <taxon>Eukaryota</taxon>
        <taxon>Fungi</taxon>
        <taxon>Dikarya</taxon>
        <taxon>Ascomycota</taxon>
        <taxon>Pezizomycotina</taxon>
        <taxon>Dothideomycetes</taxon>
        <taxon>Dothideomycetidae</taxon>
        <taxon>Myriangiales</taxon>
        <taxon>Elsinoaceae</taxon>
        <taxon>Sphaceloma</taxon>
    </lineage>
</organism>
<dbReference type="Gene3D" id="3.40.50.1820">
    <property type="entry name" value="alpha/beta hydrolase"/>
    <property type="match status" value="1"/>
</dbReference>
<dbReference type="AlphaFoldDB" id="A0A2K1QRF7"/>
<accession>A0A2K1QRF7</accession>
<dbReference type="InterPro" id="IPR013744">
    <property type="entry name" value="SidJ"/>
</dbReference>
<dbReference type="Proteomes" id="UP000243797">
    <property type="component" value="Unassembled WGS sequence"/>
</dbReference>